<dbReference type="Proteomes" id="UP000053558">
    <property type="component" value="Unassembled WGS sequence"/>
</dbReference>
<accession>R7SDL7</accession>
<protein>
    <submittedName>
        <fullName evidence="2">Uncharacterized protein</fullName>
    </submittedName>
</protein>
<dbReference type="RefSeq" id="XP_007775616.1">
    <property type="nucleotide sequence ID" value="XM_007777426.1"/>
</dbReference>
<organism evidence="2 3">
    <name type="scientific">Coniophora puteana (strain RWD-64-598)</name>
    <name type="common">Brown rot fungus</name>
    <dbReference type="NCBI Taxonomy" id="741705"/>
    <lineage>
        <taxon>Eukaryota</taxon>
        <taxon>Fungi</taxon>
        <taxon>Dikarya</taxon>
        <taxon>Basidiomycota</taxon>
        <taxon>Agaricomycotina</taxon>
        <taxon>Agaricomycetes</taxon>
        <taxon>Agaricomycetidae</taxon>
        <taxon>Boletales</taxon>
        <taxon>Coniophorineae</taxon>
        <taxon>Coniophoraceae</taxon>
        <taxon>Coniophora</taxon>
    </lineage>
</organism>
<feature type="region of interest" description="Disordered" evidence="1">
    <location>
        <begin position="1"/>
        <end position="28"/>
    </location>
</feature>
<name>R7SDL7_CONPW</name>
<evidence type="ECO:0000313" key="3">
    <source>
        <dbReference type="Proteomes" id="UP000053558"/>
    </source>
</evidence>
<dbReference type="KEGG" id="cput:CONPUDRAFT_160302"/>
<dbReference type="AlphaFoldDB" id="R7SDL7"/>
<feature type="compositionally biased region" description="Polar residues" evidence="1">
    <location>
        <begin position="145"/>
        <end position="157"/>
    </location>
</feature>
<dbReference type="OMA" id="AQHESAH"/>
<feature type="region of interest" description="Disordered" evidence="1">
    <location>
        <begin position="131"/>
        <end position="166"/>
    </location>
</feature>
<dbReference type="EMBL" id="JH711593">
    <property type="protein sequence ID" value="EIW74258.1"/>
    <property type="molecule type" value="Genomic_DNA"/>
</dbReference>
<feature type="non-terminal residue" evidence="2">
    <location>
        <position position="1"/>
    </location>
</feature>
<gene>
    <name evidence="2" type="ORF">CONPUDRAFT_160302</name>
</gene>
<keyword evidence="3" id="KW-1185">Reference proteome</keyword>
<sequence>SAGPNAPTANPIAANITNPNAASAGPNAPTANPIAANITNPNAASAGPNAPTVNPIAANVANLNIANTIPIPRTLNSLSGQPSYAPQMRFGPHGSARPLPLQQSSVYLSDEQLSRLAERLAPIVAQAFTQAQRSDTIPSPDLSHPQVSTNTASNSTGPGDPTPGEFESVRAYARAKRSLDPAGRQRKPERQKLPNALHVVIRTYLSDKKLWLSKSAHPQSLPQAQEDDIRRYEESVACPPALTDMVFDWTADMRSAGKFKLDPDIATRHLIRDIIQTKIAGVHSSFKEARAAETAAEQAALLSKTQRRRKNDRRNTRRYGTLDRRVKIITYAYAGVPDGTWAEVNKVLKRLGSGGMSDDETDSEGPPKKVRRIRILWLHPDVSTLFRRVEDYAPAIGSELLSTSRPGNHAYQRIFEAIGDDESRPPIKCLPENWYNPDWLRTLSAAAREMLQAQPAVPLPNLVSSIVN</sequence>
<evidence type="ECO:0000256" key="1">
    <source>
        <dbReference type="SAM" id="MobiDB-lite"/>
    </source>
</evidence>
<reference evidence="3" key="1">
    <citation type="journal article" date="2012" name="Science">
        <title>The Paleozoic origin of enzymatic lignin decomposition reconstructed from 31 fungal genomes.</title>
        <authorList>
            <person name="Floudas D."/>
            <person name="Binder M."/>
            <person name="Riley R."/>
            <person name="Barry K."/>
            <person name="Blanchette R.A."/>
            <person name="Henrissat B."/>
            <person name="Martinez A.T."/>
            <person name="Otillar R."/>
            <person name="Spatafora J.W."/>
            <person name="Yadav J.S."/>
            <person name="Aerts A."/>
            <person name="Benoit I."/>
            <person name="Boyd A."/>
            <person name="Carlson A."/>
            <person name="Copeland A."/>
            <person name="Coutinho P.M."/>
            <person name="de Vries R.P."/>
            <person name="Ferreira P."/>
            <person name="Findley K."/>
            <person name="Foster B."/>
            <person name="Gaskell J."/>
            <person name="Glotzer D."/>
            <person name="Gorecki P."/>
            <person name="Heitman J."/>
            <person name="Hesse C."/>
            <person name="Hori C."/>
            <person name="Igarashi K."/>
            <person name="Jurgens J.A."/>
            <person name="Kallen N."/>
            <person name="Kersten P."/>
            <person name="Kohler A."/>
            <person name="Kuees U."/>
            <person name="Kumar T.K.A."/>
            <person name="Kuo A."/>
            <person name="LaButti K."/>
            <person name="Larrondo L.F."/>
            <person name="Lindquist E."/>
            <person name="Ling A."/>
            <person name="Lombard V."/>
            <person name="Lucas S."/>
            <person name="Lundell T."/>
            <person name="Martin R."/>
            <person name="McLaughlin D.J."/>
            <person name="Morgenstern I."/>
            <person name="Morin E."/>
            <person name="Murat C."/>
            <person name="Nagy L.G."/>
            <person name="Nolan M."/>
            <person name="Ohm R.A."/>
            <person name="Patyshakuliyeva A."/>
            <person name="Rokas A."/>
            <person name="Ruiz-Duenas F.J."/>
            <person name="Sabat G."/>
            <person name="Salamov A."/>
            <person name="Samejima M."/>
            <person name="Schmutz J."/>
            <person name="Slot J.C."/>
            <person name="St John F."/>
            <person name="Stenlid J."/>
            <person name="Sun H."/>
            <person name="Sun S."/>
            <person name="Syed K."/>
            <person name="Tsang A."/>
            <person name="Wiebenga A."/>
            <person name="Young D."/>
            <person name="Pisabarro A."/>
            <person name="Eastwood D.C."/>
            <person name="Martin F."/>
            <person name="Cullen D."/>
            <person name="Grigoriev I.V."/>
            <person name="Hibbett D.S."/>
        </authorList>
    </citation>
    <scope>NUCLEOTIDE SEQUENCE [LARGE SCALE GENOMIC DNA]</scope>
    <source>
        <strain evidence="3">RWD-64-598 SS2</strain>
    </source>
</reference>
<proteinExistence type="predicted"/>
<dbReference type="GeneID" id="19204258"/>
<dbReference type="OrthoDB" id="3224221at2759"/>
<evidence type="ECO:0000313" key="2">
    <source>
        <dbReference type="EMBL" id="EIW74258.1"/>
    </source>
</evidence>